<evidence type="ECO:0000313" key="4">
    <source>
        <dbReference type="Proteomes" id="UP000712673"/>
    </source>
</evidence>
<proteinExistence type="predicted"/>
<comment type="caution">
    <text evidence="3">The sequence shown here is derived from an EMBL/GenBank/DDBJ whole genome shotgun (WGS) entry which is preliminary data.</text>
</comment>
<dbReference type="Pfam" id="PF04986">
    <property type="entry name" value="Y2_Tnp"/>
    <property type="match status" value="1"/>
</dbReference>
<dbReference type="PANTHER" id="PTHR37023:SF1">
    <property type="entry name" value="ISSOD25 TRANSPOSASE TNPA_ISSOD25"/>
    <property type="match status" value="1"/>
</dbReference>
<organism evidence="3 4">
    <name type="scientific">Tectimicrobiota bacterium</name>
    <dbReference type="NCBI Taxonomy" id="2528274"/>
    <lineage>
        <taxon>Bacteria</taxon>
        <taxon>Pseudomonadati</taxon>
        <taxon>Nitrospinota/Tectimicrobiota group</taxon>
        <taxon>Candidatus Tectimicrobiota</taxon>
    </lineage>
</organism>
<sequence length="369" mass="40210">MLKNQGGKIRQTCATVQGVEARNAARLPVPSCHLVFTLPHPLNPLILTHKRPLLTLLVNAARQTLVQCGQRNLGGQSGWTLVLHTWEQTLGAPCHGHGLMAAGALAAHGVRWIEADPRFLCPVRALRAVLRGTCCEALARFWSTDAWPCPEEPPSGGRPADCAPLRAQLDATEWVGYAKPPCAGSEHVLDDVGRSTPRIAIAHHRLLDVRDGRVRFASRHRREGHRAQAMTLDADALIRRFLLHGLPRGFMRLRHSGFLANRHQARTLRRCRALLGPPATPSPRHPPRVVPWRHEVTGIDLTPWPHWGASPSYGSRCPALFDPLPIAALLWRCPSTTRHEPAGFSQAAAGETTTGVSAPAGGDVRVDGG</sequence>
<dbReference type="AlphaFoldDB" id="A0A937W4S5"/>
<protein>
    <submittedName>
        <fullName evidence="3">Transposase</fullName>
    </submittedName>
</protein>
<feature type="domain" description="Transposase IS801/IS1294" evidence="2">
    <location>
        <begin position="78"/>
        <end position="263"/>
    </location>
</feature>
<dbReference type="GO" id="GO:0003677">
    <property type="term" value="F:DNA binding"/>
    <property type="evidence" value="ECO:0007669"/>
    <property type="project" value="InterPro"/>
</dbReference>
<gene>
    <name evidence="3" type="ORF">FJZ47_20700</name>
</gene>
<evidence type="ECO:0000313" key="3">
    <source>
        <dbReference type="EMBL" id="MBM3226193.1"/>
    </source>
</evidence>
<dbReference type="Proteomes" id="UP000712673">
    <property type="component" value="Unassembled WGS sequence"/>
</dbReference>
<evidence type="ECO:0000259" key="2">
    <source>
        <dbReference type="Pfam" id="PF04986"/>
    </source>
</evidence>
<dbReference type="PANTHER" id="PTHR37023">
    <property type="entry name" value="TRANSPOSASE"/>
    <property type="match status" value="1"/>
</dbReference>
<dbReference type="GO" id="GO:0006313">
    <property type="term" value="P:DNA transposition"/>
    <property type="evidence" value="ECO:0007669"/>
    <property type="project" value="InterPro"/>
</dbReference>
<accession>A0A937W4S5</accession>
<dbReference type="EMBL" id="VGLS01000821">
    <property type="protein sequence ID" value="MBM3226193.1"/>
    <property type="molecule type" value="Genomic_DNA"/>
</dbReference>
<feature type="region of interest" description="Disordered" evidence="1">
    <location>
        <begin position="340"/>
        <end position="369"/>
    </location>
</feature>
<dbReference type="GO" id="GO:0004803">
    <property type="term" value="F:transposase activity"/>
    <property type="evidence" value="ECO:0007669"/>
    <property type="project" value="InterPro"/>
</dbReference>
<reference evidence="3" key="1">
    <citation type="submission" date="2019-03" db="EMBL/GenBank/DDBJ databases">
        <title>Lake Tanganyika Metagenome-Assembled Genomes (MAGs).</title>
        <authorList>
            <person name="Tran P."/>
        </authorList>
    </citation>
    <scope>NUCLEOTIDE SEQUENCE</scope>
    <source>
        <strain evidence="3">K_DeepCast_65m_m2_066</strain>
    </source>
</reference>
<evidence type="ECO:0000256" key="1">
    <source>
        <dbReference type="SAM" id="MobiDB-lite"/>
    </source>
</evidence>
<name>A0A937W4S5_UNCTE</name>
<dbReference type="InterPro" id="IPR007069">
    <property type="entry name" value="Transposase_32"/>
</dbReference>